<protein>
    <recommendedName>
        <fullName evidence="2">GmrSD restriction endonucleases N-terminal domain-containing protein</fullName>
    </recommendedName>
</protein>
<dbReference type="InterPro" id="IPR004919">
    <property type="entry name" value="GmrSD_N"/>
</dbReference>
<dbReference type="Proteomes" id="UP000003959">
    <property type="component" value="Unassembled WGS sequence"/>
</dbReference>
<organism evidence="3 4">
    <name type="scientific">Moorena producens 3L</name>
    <dbReference type="NCBI Taxonomy" id="489825"/>
    <lineage>
        <taxon>Bacteria</taxon>
        <taxon>Bacillati</taxon>
        <taxon>Cyanobacteriota</taxon>
        <taxon>Cyanophyceae</taxon>
        <taxon>Coleofasciculales</taxon>
        <taxon>Coleofasciculaceae</taxon>
        <taxon>Moorena</taxon>
    </lineage>
</organism>
<feature type="region of interest" description="Disordered" evidence="1">
    <location>
        <begin position="188"/>
        <end position="209"/>
    </location>
</feature>
<dbReference type="RefSeq" id="WP_008184870.1">
    <property type="nucleotide sequence ID" value="NZ_GL890923.1"/>
</dbReference>
<dbReference type="PANTHER" id="PTHR39639:SF1">
    <property type="entry name" value="DUF262 DOMAIN-CONTAINING PROTEIN"/>
    <property type="match status" value="1"/>
</dbReference>
<dbReference type="OrthoDB" id="9770340at2"/>
<name>F4XSM6_9CYAN</name>
<accession>F4XSM6</accession>
<gene>
    <name evidence="3" type="ORF">LYNGBM3L_18450</name>
</gene>
<dbReference type="AlphaFoldDB" id="F4XSM6"/>
<dbReference type="HOGENOM" id="CLU_646920_0_0_3"/>
<keyword evidence="4" id="KW-1185">Reference proteome</keyword>
<sequence length="424" mass="49624">MFKPLVQDTTKSQSESIETILARLENGRVYVPDYQRDANQWNLRKKSLFIESILNNLTIPAFFFCEDDNRKCEVVDGQQRLNTIRSFCNNEFSISNDKTIDYILPDSHLYTGKKYSELEEDLKYIFKDYPLTIIYLPKNIELQTKLEIFRRINEGGTPLSGQDIRLAYYSQSKSVTFIRLVGIHDNPEQTNEEVSEDEDSNDSNSTIKPSQRMLELAQRQGLSNPWDKFPDARKLWYQWWEGKEKAKGQTPSLMFLWYLICLERKKLDDLLKRPIHLKMSFNGSTDNALDIYCSQLQYQEDPKEERSKQILSNFEVISEEYFTIFVDWMKSILSKKLIGVSVDKYKQLALFIAGAAELKISPEQVSDTQWNHAGEFIRSPRNKARELLDENNGYPEPKGRWSQQKGQKQQCDKAVEIVRIILKK</sequence>
<dbReference type="PANTHER" id="PTHR39639">
    <property type="entry name" value="CHROMOSOME 16, WHOLE GENOME SHOTGUN SEQUENCE"/>
    <property type="match status" value="1"/>
</dbReference>
<reference evidence="4" key="1">
    <citation type="journal article" date="2011" name="Proc. Natl. Acad. Sci. U.S.A.">
        <title>Genomic insights into the physiology and ecology of the marine filamentous cyanobacterium Lyngbya majuscula.</title>
        <authorList>
            <person name="Jones A.C."/>
            <person name="Monroe E.A."/>
            <person name="Podell S."/>
            <person name="Hess W.R."/>
            <person name="Klages S."/>
            <person name="Esquenazi E."/>
            <person name="Niessen S."/>
            <person name="Hoover H."/>
            <person name="Rothmann M."/>
            <person name="Lasken R.S."/>
            <person name="Yates J.R.III."/>
            <person name="Reinhardt R."/>
            <person name="Kube M."/>
            <person name="Burkart M.D."/>
            <person name="Allen E.E."/>
            <person name="Dorrestein P.C."/>
            <person name="Gerwick W.H."/>
            <person name="Gerwick L."/>
        </authorList>
    </citation>
    <scope>NUCLEOTIDE SEQUENCE [LARGE SCALE GENOMIC DNA]</scope>
    <source>
        <strain evidence="4">3L</strain>
    </source>
</reference>
<feature type="domain" description="GmrSD restriction endonucleases N-terminal" evidence="2">
    <location>
        <begin position="18"/>
        <end position="169"/>
    </location>
</feature>
<proteinExistence type="predicted"/>
<evidence type="ECO:0000256" key="1">
    <source>
        <dbReference type="SAM" id="MobiDB-lite"/>
    </source>
</evidence>
<dbReference type="eggNOG" id="COG1479">
    <property type="taxonomic scope" value="Bacteria"/>
</dbReference>
<evidence type="ECO:0000259" key="2">
    <source>
        <dbReference type="Pfam" id="PF03235"/>
    </source>
</evidence>
<dbReference type="EMBL" id="GL890923">
    <property type="protein sequence ID" value="EGJ32439.1"/>
    <property type="molecule type" value="Genomic_DNA"/>
</dbReference>
<feature type="region of interest" description="Disordered" evidence="1">
    <location>
        <begin position="388"/>
        <end position="407"/>
    </location>
</feature>
<dbReference type="Pfam" id="PF03235">
    <property type="entry name" value="GmrSD_N"/>
    <property type="match status" value="1"/>
</dbReference>
<evidence type="ECO:0000313" key="3">
    <source>
        <dbReference type="EMBL" id="EGJ32439.1"/>
    </source>
</evidence>
<feature type="compositionally biased region" description="Acidic residues" evidence="1">
    <location>
        <begin position="190"/>
        <end position="201"/>
    </location>
</feature>
<evidence type="ECO:0000313" key="4">
    <source>
        <dbReference type="Proteomes" id="UP000003959"/>
    </source>
</evidence>